<keyword evidence="9" id="KW-1185">Reference proteome</keyword>
<evidence type="ECO:0000256" key="3">
    <source>
        <dbReference type="ARBA" id="ARBA00022692"/>
    </source>
</evidence>
<dbReference type="eggNOG" id="COG1714">
    <property type="taxonomic scope" value="Bacteria"/>
</dbReference>
<proteinExistence type="predicted"/>
<keyword evidence="2" id="KW-1003">Cell membrane</keyword>
<keyword evidence="5 6" id="KW-0472">Membrane</keyword>
<dbReference type="PANTHER" id="PTHR36115:SF10">
    <property type="entry name" value="RDD DOMAIN-CONTAINING PROTEIN"/>
    <property type="match status" value="1"/>
</dbReference>
<organism evidence="8 9">
    <name type="scientific">Methyloglobulus morosus KoM1</name>
    <dbReference type="NCBI Taxonomy" id="1116472"/>
    <lineage>
        <taxon>Bacteria</taxon>
        <taxon>Pseudomonadati</taxon>
        <taxon>Pseudomonadota</taxon>
        <taxon>Gammaproteobacteria</taxon>
        <taxon>Methylococcales</taxon>
        <taxon>Methylococcaceae</taxon>
        <taxon>Methyloglobulus</taxon>
    </lineage>
</organism>
<comment type="caution">
    <text evidence="8">The sequence shown here is derived from an EMBL/GenBank/DDBJ whole genome shotgun (WGS) entry which is preliminary data.</text>
</comment>
<evidence type="ECO:0000259" key="7">
    <source>
        <dbReference type="Pfam" id="PF06271"/>
    </source>
</evidence>
<dbReference type="AlphaFoldDB" id="V5BXR2"/>
<accession>V5BXR2</accession>
<evidence type="ECO:0000256" key="5">
    <source>
        <dbReference type="ARBA" id="ARBA00023136"/>
    </source>
</evidence>
<dbReference type="PANTHER" id="PTHR36115">
    <property type="entry name" value="PROLINE-RICH ANTIGEN HOMOLOG-RELATED"/>
    <property type="match status" value="1"/>
</dbReference>
<dbReference type="STRING" id="1116472.MGMO_53c00880"/>
<evidence type="ECO:0000313" key="9">
    <source>
        <dbReference type="Proteomes" id="UP000017842"/>
    </source>
</evidence>
<keyword evidence="3 6" id="KW-0812">Transmembrane</keyword>
<evidence type="ECO:0000256" key="1">
    <source>
        <dbReference type="ARBA" id="ARBA00004651"/>
    </source>
</evidence>
<name>V5BXR2_9GAMM</name>
<dbReference type="Proteomes" id="UP000017842">
    <property type="component" value="Unassembled WGS sequence"/>
</dbReference>
<sequence>MKPKPSFFRYLAIIVYDALLLLGVLFFATLLILPFNAGIAFSREQFLYPAYLVFVSFLFYGWFWTHGGQTLGLRAWKIRVLNDNYEPITWRQAFVRFIVSLFSWGVLGLGFLWVLVDKNQRSWHDMASQTGLYLESTNNKETIMKP</sequence>
<evidence type="ECO:0000256" key="2">
    <source>
        <dbReference type="ARBA" id="ARBA00022475"/>
    </source>
</evidence>
<keyword evidence="4 6" id="KW-1133">Transmembrane helix</keyword>
<reference evidence="8 9" key="1">
    <citation type="journal article" date="2013" name="Genome Announc.">
        <title>Draft Genome Sequence of the Methanotrophic Gammaproteobacterium Methyloglobulus morosus DSM 22980 Strain KoM1.</title>
        <authorList>
            <person name="Poehlein A."/>
            <person name="Deutzmann J.S."/>
            <person name="Daniel R."/>
            <person name="Simeonova D.D."/>
        </authorList>
    </citation>
    <scope>NUCLEOTIDE SEQUENCE [LARGE SCALE GENOMIC DNA]</scope>
    <source>
        <strain evidence="8 9">KoM1</strain>
    </source>
</reference>
<comment type="subcellular location">
    <subcellularLocation>
        <location evidence="1">Cell membrane</location>
        <topology evidence="1">Multi-pass membrane protein</topology>
    </subcellularLocation>
</comment>
<dbReference type="RefSeq" id="WP_023494426.1">
    <property type="nucleotide sequence ID" value="NZ_AYLO01000051.1"/>
</dbReference>
<gene>
    <name evidence="8" type="ORF">MGMO_53c00880</name>
</gene>
<protein>
    <submittedName>
        <fullName evidence="8">RDD domain-containing protein</fullName>
    </submittedName>
</protein>
<feature type="transmembrane region" description="Helical" evidence="6">
    <location>
        <begin position="46"/>
        <end position="64"/>
    </location>
</feature>
<feature type="domain" description="RDD" evidence="7">
    <location>
        <begin position="9"/>
        <end position="128"/>
    </location>
</feature>
<feature type="transmembrane region" description="Helical" evidence="6">
    <location>
        <begin position="93"/>
        <end position="116"/>
    </location>
</feature>
<feature type="transmembrane region" description="Helical" evidence="6">
    <location>
        <begin position="12"/>
        <end position="34"/>
    </location>
</feature>
<evidence type="ECO:0000313" key="8">
    <source>
        <dbReference type="EMBL" id="ESS72629.1"/>
    </source>
</evidence>
<evidence type="ECO:0000256" key="6">
    <source>
        <dbReference type="SAM" id="Phobius"/>
    </source>
</evidence>
<dbReference type="InterPro" id="IPR051791">
    <property type="entry name" value="Pra-immunoreactive"/>
</dbReference>
<dbReference type="GO" id="GO:0005886">
    <property type="term" value="C:plasma membrane"/>
    <property type="evidence" value="ECO:0007669"/>
    <property type="project" value="UniProtKB-SubCell"/>
</dbReference>
<evidence type="ECO:0000256" key="4">
    <source>
        <dbReference type="ARBA" id="ARBA00022989"/>
    </source>
</evidence>
<dbReference type="Pfam" id="PF06271">
    <property type="entry name" value="RDD"/>
    <property type="match status" value="1"/>
</dbReference>
<dbReference type="InterPro" id="IPR010432">
    <property type="entry name" value="RDD"/>
</dbReference>
<dbReference type="EMBL" id="AYLO01000051">
    <property type="protein sequence ID" value="ESS72629.1"/>
    <property type="molecule type" value="Genomic_DNA"/>
</dbReference>
<dbReference type="PATRIC" id="fig|1116472.3.peg.1636"/>